<feature type="transmembrane region" description="Helical" evidence="1">
    <location>
        <begin position="167"/>
        <end position="188"/>
    </location>
</feature>
<dbReference type="KEGG" id="eio:H9L01_00890"/>
<feature type="transmembrane region" description="Helical" evidence="1">
    <location>
        <begin position="64"/>
        <end position="88"/>
    </location>
</feature>
<feature type="transmembrane region" description="Helical" evidence="1">
    <location>
        <begin position="109"/>
        <end position="127"/>
    </location>
</feature>
<keyword evidence="1" id="KW-0812">Transmembrane</keyword>
<evidence type="ECO:0008006" key="4">
    <source>
        <dbReference type="Google" id="ProtNLM"/>
    </source>
</evidence>
<dbReference type="RefSeq" id="WP_187534078.1">
    <property type="nucleotide sequence ID" value="NZ_CBCSHU010000017.1"/>
</dbReference>
<keyword evidence="1" id="KW-1133">Transmembrane helix</keyword>
<evidence type="ECO:0000256" key="1">
    <source>
        <dbReference type="SAM" id="Phobius"/>
    </source>
</evidence>
<feature type="transmembrane region" description="Helical" evidence="1">
    <location>
        <begin position="200"/>
        <end position="220"/>
    </location>
</feature>
<accession>A0A7G9RZD3</accession>
<dbReference type="EMBL" id="CP060715">
    <property type="protein sequence ID" value="QNN60958.1"/>
    <property type="molecule type" value="Genomic_DNA"/>
</dbReference>
<gene>
    <name evidence="2" type="ORF">H9L01_00890</name>
</gene>
<feature type="transmembrane region" description="Helical" evidence="1">
    <location>
        <begin position="226"/>
        <end position="244"/>
    </location>
</feature>
<feature type="transmembrane region" description="Helical" evidence="1">
    <location>
        <begin position="6"/>
        <end position="25"/>
    </location>
</feature>
<dbReference type="AlphaFoldDB" id="A0A7G9RZD3"/>
<sequence>MTIFKIACQILSLLILIAIPVFYFVKFRKEKLFMKDVLWGFILYMAANLVRNLIGVNMPQMDGIVGSLMLILLWSLTGAGIVATYILLRKYLIKSEISKNDHLIMGFGFVFLNVVQSIPVHISYIMISISDMSGNGFDAVKNMLNTEDVAQVNLFLDQFRTITAAQFLEQGLAVLLLGLIVTSMLVILKKYFDTDQRNKGIGIAVGMMIVFQGIGILLLAVQANAILALVIRVLVTAGISYYAYKEYKTI</sequence>
<evidence type="ECO:0000313" key="3">
    <source>
        <dbReference type="Proteomes" id="UP000515928"/>
    </source>
</evidence>
<protein>
    <recommendedName>
        <fullName evidence="4">YhfC family intramembrane metalloprotease</fullName>
    </recommendedName>
</protein>
<keyword evidence="1" id="KW-0472">Membrane</keyword>
<keyword evidence="3" id="KW-1185">Reference proteome</keyword>
<reference evidence="2 3" key="1">
    <citation type="submission" date="2020-08" db="EMBL/GenBank/DDBJ databases">
        <title>Genome sequence of Erysipelothrix inopinata DSM 15511T.</title>
        <authorList>
            <person name="Hyun D.-W."/>
            <person name="Bae J.-W."/>
        </authorList>
    </citation>
    <scope>NUCLEOTIDE SEQUENCE [LARGE SCALE GENOMIC DNA]</scope>
    <source>
        <strain evidence="2 3">DSM 15511</strain>
    </source>
</reference>
<feature type="transmembrane region" description="Helical" evidence="1">
    <location>
        <begin position="37"/>
        <end position="58"/>
    </location>
</feature>
<organism evidence="2 3">
    <name type="scientific">Erysipelothrix inopinata</name>
    <dbReference type="NCBI Taxonomy" id="225084"/>
    <lineage>
        <taxon>Bacteria</taxon>
        <taxon>Bacillati</taxon>
        <taxon>Bacillota</taxon>
        <taxon>Erysipelotrichia</taxon>
        <taxon>Erysipelotrichales</taxon>
        <taxon>Erysipelotrichaceae</taxon>
        <taxon>Erysipelothrix</taxon>
    </lineage>
</organism>
<dbReference type="Proteomes" id="UP000515928">
    <property type="component" value="Chromosome"/>
</dbReference>
<name>A0A7G9RZD3_9FIRM</name>
<evidence type="ECO:0000313" key="2">
    <source>
        <dbReference type="EMBL" id="QNN60958.1"/>
    </source>
</evidence>
<proteinExistence type="predicted"/>